<comment type="caution">
    <text evidence="3">The sequence shown here is derived from an EMBL/GenBank/DDBJ whole genome shotgun (WGS) entry which is preliminary data.</text>
</comment>
<dbReference type="Proteomes" id="UP000730482">
    <property type="component" value="Unassembled WGS sequence"/>
</dbReference>
<feature type="compositionally biased region" description="Pro residues" evidence="1">
    <location>
        <begin position="473"/>
        <end position="483"/>
    </location>
</feature>
<gene>
    <name evidence="3" type="ORF">KGQ19_37580</name>
</gene>
<reference evidence="3 4" key="1">
    <citation type="submission" date="2020-02" db="EMBL/GenBank/DDBJ databases">
        <title>Acidophilic actinobacteria isolated from forest soil.</title>
        <authorList>
            <person name="Golinska P."/>
        </authorList>
    </citation>
    <scope>NUCLEOTIDE SEQUENCE [LARGE SCALE GENOMIC DNA]</scope>
    <source>
        <strain evidence="3 4">NL8</strain>
    </source>
</reference>
<sequence>MSSQGFEGLGGGSADDGRGADGAEERSSGGEGSGGRSGGLGGEGFGGRSGDSGGASFSNGADDSDGRSSSRGGEGSSARSSSARGDEVAGYAAEVRAQFADLPAAESAELLEDLEDHLREVAAEGTGTLRQRLGAPAVYARELRQAAGLPEPGEGNGSGGTKSAAGAAMSWTRVLRASARNLVAEAERRIRLNPAGVAVLDFLPSLRPAWWVLRAWVAVRALQVMTTDVDTWQGFSLIPRVGYSTLIGTMCLLAAIPASVYVGRRNYEGGWPRRLMLVGQGAAVVFTVGMALSAVHNENDDGNTASFNNASAQMQAQAQAPEPQAGLSEAGKPITNLYVYDESGKPLAGVLVYDQDGQPVITSPGADGNGNSRADGQVWFDAHGQLVPNAYPQQLLERQFEDDGGLHFVVVPPPAVTVPQGGLSHQPDAGAPQGSATPSGSTPSGSTPSGSASTPGPTPATPTTSSGGAPTTPTSPTPPPTSPSAPNTPGDVSGAHTTPALPSTPNPPGATH</sequence>
<feature type="region of interest" description="Disordered" evidence="1">
    <location>
        <begin position="1"/>
        <end position="85"/>
    </location>
</feature>
<name>A0ABS5L2M4_9ACTN</name>
<organism evidence="3 4">
    <name type="scientific">Catenulispora pinistramenti</name>
    <dbReference type="NCBI Taxonomy" id="2705254"/>
    <lineage>
        <taxon>Bacteria</taxon>
        <taxon>Bacillati</taxon>
        <taxon>Actinomycetota</taxon>
        <taxon>Actinomycetes</taxon>
        <taxon>Catenulisporales</taxon>
        <taxon>Catenulisporaceae</taxon>
        <taxon>Catenulispora</taxon>
    </lineage>
</organism>
<evidence type="ECO:0000313" key="4">
    <source>
        <dbReference type="Proteomes" id="UP000730482"/>
    </source>
</evidence>
<feature type="compositionally biased region" description="Gly residues" evidence="1">
    <location>
        <begin position="29"/>
        <end position="53"/>
    </location>
</feature>
<evidence type="ECO:0000256" key="2">
    <source>
        <dbReference type="SAM" id="Phobius"/>
    </source>
</evidence>
<dbReference type="EMBL" id="JAAFYZ010000197">
    <property type="protein sequence ID" value="MBS2552583.1"/>
    <property type="molecule type" value="Genomic_DNA"/>
</dbReference>
<feature type="transmembrane region" description="Helical" evidence="2">
    <location>
        <begin position="241"/>
        <end position="263"/>
    </location>
</feature>
<protein>
    <submittedName>
        <fullName evidence="3">Uncharacterized protein</fullName>
    </submittedName>
</protein>
<feature type="region of interest" description="Disordered" evidence="1">
    <location>
        <begin position="411"/>
        <end position="512"/>
    </location>
</feature>
<feature type="compositionally biased region" description="Basic and acidic residues" evidence="1">
    <location>
        <begin position="15"/>
        <end position="28"/>
    </location>
</feature>
<keyword evidence="4" id="KW-1185">Reference proteome</keyword>
<accession>A0ABS5L2M4</accession>
<evidence type="ECO:0000256" key="1">
    <source>
        <dbReference type="SAM" id="MobiDB-lite"/>
    </source>
</evidence>
<feature type="transmembrane region" description="Helical" evidence="2">
    <location>
        <begin position="275"/>
        <end position="295"/>
    </location>
</feature>
<dbReference type="Pfam" id="PF22564">
    <property type="entry name" value="HAAS"/>
    <property type="match status" value="1"/>
</dbReference>
<feature type="compositionally biased region" description="Low complexity" evidence="1">
    <location>
        <begin position="54"/>
        <end position="83"/>
    </location>
</feature>
<feature type="compositionally biased region" description="Low complexity" evidence="1">
    <location>
        <begin position="434"/>
        <end position="472"/>
    </location>
</feature>
<dbReference type="RefSeq" id="WP_212018302.1">
    <property type="nucleotide sequence ID" value="NZ_JAAFYZ010000197.1"/>
</dbReference>
<keyword evidence="2" id="KW-0812">Transmembrane</keyword>
<evidence type="ECO:0000313" key="3">
    <source>
        <dbReference type="EMBL" id="MBS2552583.1"/>
    </source>
</evidence>
<keyword evidence="2" id="KW-1133">Transmembrane helix</keyword>
<proteinExistence type="predicted"/>
<keyword evidence="2" id="KW-0472">Membrane</keyword>
<feature type="compositionally biased region" description="Pro residues" evidence="1">
    <location>
        <begin position="502"/>
        <end position="512"/>
    </location>
</feature>